<feature type="region of interest" description="Disordered" evidence="1">
    <location>
        <begin position="47"/>
        <end position="69"/>
    </location>
</feature>
<evidence type="ECO:0000313" key="2">
    <source>
        <dbReference type="EMBL" id="KAJ7750514.1"/>
    </source>
</evidence>
<protein>
    <submittedName>
        <fullName evidence="2">Uncharacterized protein</fullName>
    </submittedName>
</protein>
<comment type="caution">
    <text evidence="2">The sequence shown here is derived from an EMBL/GenBank/DDBJ whole genome shotgun (WGS) entry which is preliminary data.</text>
</comment>
<feature type="compositionally biased region" description="Basic and acidic residues" evidence="1">
    <location>
        <begin position="47"/>
        <end position="56"/>
    </location>
</feature>
<keyword evidence="3" id="KW-1185">Reference proteome</keyword>
<name>A0AAD7IUB4_9AGAR</name>
<dbReference type="AlphaFoldDB" id="A0AAD7IUB4"/>
<organism evidence="2 3">
    <name type="scientific">Mycena metata</name>
    <dbReference type="NCBI Taxonomy" id="1033252"/>
    <lineage>
        <taxon>Eukaryota</taxon>
        <taxon>Fungi</taxon>
        <taxon>Dikarya</taxon>
        <taxon>Basidiomycota</taxon>
        <taxon>Agaricomycotina</taxon>
        <taxon>Agaricomycetes</taxon>
        <taxon>Agaricomycetidae</taxon>
        <taxon>Agaricales</taxon>
        <taxon>Marasmiineae</taxon>
        <taxon>Mycenaceae</taxon>
        <taxon>Mycena</taxon>
    </lineage>
</organism>
<reference evidence="2" key="1">
    <citation type="submission" date="2023-03" db="EMBL/GenBank/DDBJ databases">
        <title>Massive genome expansion in bonnet fungi (Mycena s.s.) driven by repeated elements and novel gene families across ecological guilds.</title>
        <authorList>
            <consortium name="Lawrence Berkeley National Laboratory"/>
            <person name="Harder C.B."/>
            <person name="Miyauchi S."/>
            <person name="Viragh M."/>
            <person name="Kuo A."/>
            <person name="Thoen E."/>
            <person name="Andreopoulos B."/>
            <person name="Lu D."/>
            <person name="Skrede I."/>
            <person name="Drula E."/>
            <person name="Henrissat B."/>
            <person name="Morin E."/>
            <person name="Kohler A."/>
            <person name="Barry K."/>
            <person name="LaButti K."/>
            <person name="Morin E."/>
            <person name="Salamov A."/>
            <person name="Lipzen A."/>
            <person name="Mereny Z."/>
            <person name="Hegedus B."/>
            <person name="Baldrian P."/>
            <person name="Stursova M."/>
            <person name="Weitz H."/>
            <person name="Taylor A."/>
            <person name="Grigoriev I.V."/>
            <person name="Nagy L.G."/>
            <person name="Martin F."/>
            <person name="Kauserud H."/>
        </authorList>
    </citation>
    <scope>NUCLEOTIDE SEQUENCE</scope>
    <source>
        <strain evidence="2">CBHHK182m</strain>
    </source>
</reference>
<evidence type="ECO:0000256" key="1">
    <source>
        <dbReference type="SAM" id="MobiDB-lite"/>
    </source>
</evidence>
<sequence length="277" mass="29768">MGTVGNIKHVKVKSQRKPIFPTPWGFCQLLVLVFGVTRLPKPKLLDDSAGHPDTVLKRPLRANPTTSPLACNRQNPARTILARIKRCERGENFCTFSTFPRRSPVAAAAPTFMWVPPSDSGPVADVESDPFDSGTGLWENFRDFIFLVQPSCLLRYPSAQLIRPSPGAAHAAFRGSVGTGAEVENPTSAQRPCTLGSVSTDAPINHVNAEAGPERSVISESPFNWGTGLGVILMEFNLFACQLELTLCPPLNMKISLVADGSAYTPIAASLLCGGLI</sequence>
<dbReference type="EMBL" id="JARKIB010000065">
    <property type="protein sequence ID" value="KAJ7750514.1"/>
    <property type="molecule type" value="Genomic_DNA"/>
</dbReference>
<dbReference type="Proteomes" id="UP001215598">
    <property type="component" value="Unassembled WGS sequence"/>
</dbReference>
<accession>A0AAD7IUB4</accession>
<gene>
    <name evidence="2" type="ORF">B0H16DRAFT_1460621</name>
</gene>
<evidence type="ECO:0000313" key="3">
    <source>
        <dbReference type="Proteomes" id="UP001215598"/>
    </source>
</evidence>
<proteinExistence type="predicted"/>